<evidence type="ECO:0000256" key="2">
    <source>
        <dbReference type="SAM" id="MobiDB-lite"/>
    </source>
</evidence>
<name>A0ABU2WYS5_9ACTN</name>
<keyword evidence="1" id="KW-0808">Transferase</keyword>
<dbReference type="Gene3D" id="3.30.565.10">
    <property type="entry name" value="Histidine kinase-like ATPase, C-terminal domain"/>
    <property type="match status" value="1"/>
</dbReference>
<dbReference type="InterPro" id="IPR050267">
    <property type="entry name" value="Anti-sigma-factor_SerPK"/>
</dbReference>
<evidence type="ECO:0000256" key="1">
    <source>
        <dbReference type="ARBA" id="ARBA00022527"/>
    </source>
</evidence>
<dbReference type="GO" id="GO:0005524">
    <property type="term" value="F:ATP binding"/>
    <property type="evidence" value="ECO:0007669"/>
    <property type="project" value="UniProtKB-KW"/>
</dbReference>
<dbReference type="Pfam" id="PF13581">
    <property type="entry name" value="HATPase_c_2"/>
    <property type="match status" value="1"/>
</dbReference>
<dbReference type="InterPro" id="IPR003594">
    <property type="entry name" value="HATPase_dom"/>
</dbReference>
<evidence type="ECO:0000259" key="3">
    <source>
        <dbReference type="Pfam" id="PF13581"/>
    </source>
</evidence>
<dbReference type="PANTHER" id="PTHR35526:SF3">
    <property type="entry name" value="ANTI-SIGMA-F FACTOR RSBW"/>
    <property type="match status" value="1"/>
</dbReference>
<keyword evidence="1" id="KW-0418">Kinase</keyword>
<dbReference type="CDD" id="cd16936">
    <property type="entry name" value="HATPase_RsbW-like"/>
    <property type="match status" value="1"/>
</dbReference>
<evidence type="ECO:0000313" key="4">
    <source>
        <dbReference type="EMBL" id="MDT0531087.1"/>
    </source>
</evidence>
<keyword evidence="5" id="KW-1185">Reference proteome</keyword>
<accession>A0ABU2WYS5</accession>
<gene>
    <name evidence="4" type="ORF">RM555_19045</name>
</gene>
<dbReference type="EMBL" id="JAVRFL010000022">
    <property type="protein sequence ID" value="MDT0531087.1"/>
    <property type="molecule type" value="Genomic_DNA"/>
</dbReference>
<reference evidence="4" key="1">
    <citation type="submission" date="2023-09" db="EMBL/GenBank/DDBJ databases">
        <title>30 novel species of actinomycetes from the DSMZ collection.</title>
        <authorList>
            <person name="Nouioui I."/>
        </authorList>
    </citation>
    <scope>NUCLEOTIDE SEQUENCE</scope>
    <source>
        <strain evidence="4">DSM 115977</strain>
    </source>
</reference>
<keyword evidence="4" id="KW-0067">ATP-binding</keyword>
<organism evidence="4 5">
    <name type="scientific">Micromonospora reichwaldensis</name>
    <dbReference type="NCBI Taxonomy" id="3075516"/>
    <lineage>
        <taxon>Bacteria</taxon>
        <taxon>Bacillati</taxon>
        <taxon>Actinomycetota</taxon>
        <taxon>Actinomycetes</taxon>
        <taxon>Micromonosporales</taxon>
        <taxon>Micromonosporaceae</taxon>
        <taxon>Micromonospora</taxon>
    </lineage>
</organism>
<sequence>MPGAERSGARSGRTVHGALPGPQGGTEAIVSTDAGCRVEADEASGVLRLTGTLDRSGVDVVRDGLLAQFCCRPGPVLADLTALRVADPAARDVFAEVCREVRDWPAADLLLCDPTGAVEGVPAWPTLAGALAGLAAAPLVAVAETDLPPAVGAARQARQLVTEGCGRWDLPELIEPAGIAVTEMVNNVVAHAHTPMTVRLAPRGSALHLAVRDHSPRQPAFTGQAPLDTAGGRGLLLIDTVTRSWGSSRVPDGKVVWCVLHADDETTAHLG</sequence>
<feature type="region of interest" description="Disordered" evidence="2">
    <location>
        <begin position="1"/>
        <end position="26"/>
    </location>
</feature>
<dbReference type="RefSeq" id="WP_311413027.1">
    <property type="nucleotide sequence ID" value="NZ_JAVRFL010000022.1"/>
</dbReference>
<evidence type="ECO:0000313" key="5">
    <source>
        <dbReference type="Proteomes" id="UP001180973"/>
    </source>
</evidence>
<dbReference type="InterPro" id="IPR036890">
    <property type="entry name" value="HATPase_C_sf"/>
</dbReference>
<proteinExistence type="predicted"/>
<dbReference type="PANTHER" id="PTHR35526">
    <property type="entry name" value="ANTI-SIGMA-F FACTOR RSBW-RELATED"/>
    <property type="match status" value="1"/>
</dbReference>
<feature type="domain" description="Histidine kinase/HSP90-like ATPase" evidence="3">
    <location>
        <begin position="149"/>
        <end position="257"/>
    </location>
</feature>
<comment type="caution">
    <text evidence="4">The sequence shown here is derived from an EMBL/GenBank/DDBJ whole genome shotgun (WGS) entry which is preliminary data.</text>
</comment>
<dbReference type="Proteomes" id="UP001180973">
    <property type="component" value="Unassembled WGS sequence"/>
</dbReference>
<keyword evidence="4" id="KW-0547">Nucleotide-binding</keyword>
<protein>
    <submittedName>
        <fullName evidence="4">ATP-binding protein</fullName>
    </submittedName>
</protein>
<keyword evidence="1" id="KW-0723">Serine/threonine-protein kinase</keyword>